<evidence type="ECO:0000256" key="1">
    <source>
        <dbReference type="SAM" id="MobiDB-lite"/>
    </source>
</evidence>
<comment type="caution">
    <text evidence="2">The sequence shown here is derived from an EMBL/GenBank/DDBJ whole genome shotgun (WGS) entry which is preliminary data.</text>
</comment>
<name>A0A8T1ASX3_9STRA</name>
<feature type="region of interest" description="Disordered" evidence="1">
    <location>
        <begin position="91"/>
        <end position="131"/>
    </location>
</feature>
<accession>A0A8T1ASX3</accession>
<evidence type="ECO:0000313" key="2">
    <source>
        <dbReference type="EMBL" id="KAG2886366.1"/>
    </source>
</evidence>
<feature type="compositionally biased region" description="Low complexity" evidence="1">
    <location>
        <begin position="91"/>
        <end position="102"/>
    </location>
</feature>
<dbReference type="AlphaFoldDB" id="A0A8T1ASX3"/>
<gene>
    <name evidence="2" type="ORF">PC115_g20699</name>
</gene>
<organism evidence="2 3">
    <name type="scientific">Phytophthora cactorum</name>
    <dbReference type="NCBI Taxonomy" id="29920"/>
    <lineage>
        <taxon>Eukaryota</taxon>
        <taxon>Sar</taxon>
        <taxon>Stramenopiles</taxon>
        <taxon>Oomycota</taxon>
        <taxon>Peronosporomycetes</taxon>
        <taxon>Peronosporales</taxon>
        <taxon>Peronosporaceae</taxon>
        <taxon>Phytophthora</taxon>
    </lineage>
</organism>
<dbReference type="Proteomes" id="UP000774804">
    <property type="component" value="Unassembled WGS sequence"/>
</dbReference>
<evidence type="ECO:0000313" key="3">
    <source>
        <dbReference type="Proteomes" id="UP000774804"/>
    </source>
</evidence>
<reference evidence="2" key="1">
    <citation type="submission" date="2018-10" db="EMBL/GenBank/DDBJ databases">
        <title>Effector identification in a new, highly contiguous assembly of the strawberry crown rot pathogen Phytophthora cactorum.</title>
        <authorList>
            <person name="Armitage A.D."/>
            <person name="Nellist C.F."/>
            <person name="Bates H."/>
            <person name="Vickerstaff R.J."/>
            <person name="Harrison R.J."/>
        </authorList>
    </citation>
    <scope>NUCLEOTIDE SEQUENCE</scope>
    <source>
        <strain evidence="2">4032</strain>
    </source>
</reference>
<proteinExistence type="predicted"/>
<dbReference type="EMBL" id="RCMI01001346">
    <property type="protein sequence ID" value="KAG2886366.1"/>
    <property type="molecule type" value="Genomic_DNA"/>
</dbReference>
<sequence length="181" mass="20808">MLRWVVARRCRRLMVVVGRCVASERLGQWWRIQIGDLDLEICYEDTAPHQLSDAWLSCQGRQAGSEFLQRRGRASSTHTRFHSVRSTLVATPQQQQTSAAPTLENSALHKSAKRPVASAKTNHQGNERRSNLRQTLTRDGVSSPPLVRSGVTRMAVRLMERWLNHRLPRHQIKFYMKISKN</sequence>
<protein>
    <submittedName>
        <fullName evidence="2">Uncharacterized protein</fullName>
    </submittedName>
</protein>